<gene>
    <name evidence="1" type="ORF">GCM10009850_122210</name>
</gene>
<reference evidence="1 2" key="1">
    <citation type="journal article" date="2019" name="Int. J. Syst. Evol. Microbiol.">
        <title>The Global Catalogue of Microorganisms (GCM) 10K type strain sequencing project: providing services to taxonomists for standard genome sequencing and annotation.</title>
        <authorList>
            <consortium name="The Broad Institute Genomics Platform"/>
            <consortium name="The Broad Institute Genome Sequencing Center for Infectious Disease"/>
            <person name="Wu L."/>
            <person name="Ma J."/>
        </authorList>
    </citation>
    <scope>NUCLEOTIDE SEQUENCE [LARGE SCALE GENOMIC DNA]</scope>
    <source>
        <strain evidence="1 2">JCM 16114</strain>
    </source>
</reference>
<sequence length="75" mass="8150">MALTIVDSTAYDPGLHKRGTASATRCGWHGVKSPGARCNSRPVKSVEIRDAGGCERWISACERATYQIADLPHEH</sequence>
<comment type="caution">
    <text evidence="1">The sequence shown here is derived from an EMBL/GenBank/DDBJ whole genome shotgun (WGS) entry which is preliminary data.</text>
</comment>
<name>A0ABN3D5X8_9ACTN</name>
<evidence type="ECO:0000313" key="2">
    <source>
        <dbReference type="Proteomes" id="UP001499843"/>
    </source>
</evidence>
<dbReference type="Proteomes" id="UP001499843">
    <property type="component" value="Unassembled WGS sequence"/>
</dbReference>
<proteinExistence type="predicted"/>
<accession>A0ABN3D5X8</accession>
<evidence type="ECO:0000313" key="1">
    <source>
        <dbReference type="EMBL" id="GAA2220315.1"/>
    </source>
</evidence>
<organism evidence="1 2">
    <name type="scientific">Nonomuraea monospora</name>
    <dbReference type="NCBI Taxonomy" id="568818"/>
    <lineage>
        <taxon>Bacteria</taxon>
        <taxon>Bacillati</taxon>
        <taxon>Actinomycetota</taxon>
        <taxon>Actinomycetes</taxon>
        <taxon>Streptosporangiales</taxon>
        <taxon>Streptosporangiaceae</taxon>
        <taxon>Nonomuraea</taxon>
    </lineage>
</organism>
<keyword evidence="2" id="KW-1185">Reference proteome</keyword>
<dbReference type="EMBL" id="BAAAQX010000085">
    <property type="protein sequence ID" value="GAA2220315.1"/>
    <property type="molecule type" value="Genomic_DNA"/>
</dbReference>
<protein>
    <submittedName>
        <fullName evidence="1">Uncharacterized protein</fullName>
    </submittedName>
</protein>